<dbReference type="AlphaFoldDB" id="A0A8J4EHJ0"/>
<keyword evidence="3" id="KW-1185">Reference proteome</keyword>
<dbReference type="Pfam" id="PF03704">
    <property type="entry name" value="BTAD"/>
    <property type="match status" value="1"/>
</dbReference>
<proteinExistence type="predicted"/>
<dbReference type="EMBL" id="BOPH01000143">
    <property type="protein sequence ID" value="GIJ74773.1"/>
    <property type="molecule type" value="Genomic_DNA"/>
</dbReference>
<dbReference type="SMART" id="SM01043">
    <property type="entry name" value="BTAD"/>
    <property type="match status" value="1"/>
</dbReference>
<dbReference type="SUPFAM" id="SSF48452">
    <property type="entry name" value="TPR-like"/>
    <property type="match status" value="3"/>
</dbReference>
<dbReference type="InterPro" id="IPR051677">
    <property type="entry name" value="AfsR-DnrI-RedD_regulator"/>
</dbReference>
<dbReference type="InterPro" id="IPR011990">
    <property type="entry name" value="TPR-like_helical_dom_sf"/>
</dbReference>
<dbReference type="InterPro" id="IPR005158">
    <property type="entry name" value="BTAD"/>
</dbReference>
<dbReference type="Gene3D" id="1.10.10.10">
    <property type="entry name" value="Winged helix-like DNA-binding domain superfamily/Winged helix DNA-binding domain"/>
    <property type="match status" value="1"/>
</dbReference>
<dbReference type="InterPro" id="IPR036388">
    <property type="entry name" value="WH-like_DNA-bd_sf"/>
</dbReference>
<comment type="caution">
    <text evidence="2">The sequence shown here is derived from an EMBL/GenBank/DDBJ whole genome shotgun (WGS) entry which is preliminary data.</text>
</comment>
<feature type="domain" description="Bacterial transcriptional activator" evidence="1">
    <location>
        <begin position="96"/>
        <end position="222"/>
    </location>
</feature>
<dbReference type="Pfam" id="PF13424">
    <property type="entry name" value="TPR_12"/>
    <property type="match status" value="1"/>
</dbReference>
<protein>
    <recommendedName>
        <fullName evidence="1">Bacterial transcriptional activator domain-containing protein</fullName>
    </recommendedName>
</protein>
<dbReference type="RefSeq" id="WP_203934563.1">
    <property type="nucleotide sequence ID" value="NZ_BOPH01000143.1"/>
</dbReference>
<dbReference type="PANTHER" id="PTHR35807">
    <property type="entry name" value="TRANSCRIPTIONAL REGULATOR REDD-RELATED"/>
    <property type="match status" value="1"/>
</dbReference>
<reference evidence="2" key="1">
    <citation type="submission" date="2021-01" db="EMBL/GenBank/DDBJ databases">
        <title>Whole genome shotgun sequence of Virgisporangium ochraceum NBRC 16418.</title>
        <authorList>
            <person name="Komaki H."/>
            <person name="Tamura T."/>
        </authorList>
    </citation>
    <scope>NUCLEOTIDE SEQUENCE</scope>
    <source>
        <strain evidence="2">NBRC 16418</strain>
    </source>
</reference>
<evidence type="ECO:0000313" key="2">
    <source>
        <dbReference type="EMBL" id="GIJ74773.1"/>
    </source>
</evidence>
<gene>
    <name evidence="2" type="ORF">Voc01_096900</name>
</gene>
<sequence length="599" mass="63440">MSQFTATIRLLGPPAVERDGRPVPAPRGRKAWALLCYLLLADRPPSRRQLAELLFADAADPLGALRWSLAELRRVVGPDLFTGDPVDRTLPEGYTVDVRSDDLLALDGELLDGIHVAGAAAFEAWLLVERHRVAAAIEARLRAAAVAALAAGRPGDAVPYAARAVARNPLEEGNHELLVRGLAMTGDRSAAERQVAACTDLLRRELGTEPSPALREAAATSSASASTLPLRGRAAALSQLDAGRAAIAAGAVDAGLECLRRAVSEAASFGDAALRGRALAALGGALVHAVRGRDEEGAVVLHEAIAQADRAGDRATAVTAYRELGFVEVQAGRRTTAESWLARAAEHAETDEELAAILGVRGMNASDAGDYAAAFEHLDGSVTRAARCGDHRQHAWSLSILGRAHLLRGEEASARHAVDESLRLTQDQRWIAFQPWPQALRAELDLAAGDLATAADGLEHAWVLACQLGDPCWEGMAARGLGLLNARRGEVAEAGRWHDTAASRCSRVTDRYQWVHGHVLDTAVGAALDRDEPDRAATMLGALGALAARCDLRELVVRAHVHRHRLGDPAALSAARLLAADIDNPALVPLLSVSSDRSE</sequence>
<dbReference type="Proteomes" id="UP000635606">
    <property type="component" value="Unassembled WGS sequence"/>
</dbReference>
<evidence type="ECO:0000259" key="1">
    <source>
        <dbReference type="SMART" id="SM01043"/>
    </source>
</evidence>
<evidence type="ECO:0000313" key="3">
    <source>
        <dbReference type="Proteomes" id="UP000635606"/>
    </source>
</evidence>
<dbReference type="Gene3D" id="1.25.40.10">
    <property type="entry name" value="Tetratricopeptide repeat domain"/>
    <property type="match status" value="2"/>
</dbReference>
<accession>A0A8J4EHJ0</accession>
<organism evidence="2 3">
    <name type="scientific">Virgisporangium ochraceum</name>
    <dbReference type="NCBI Taxonomy" id="65505"/>
    <lineage>
        <taxon>Bacteria</taxon>
        <taxon>Bacillati</taxon>
        <taxon>Actinomycetota</taxon>
        <taxon>Actinomycetes</taxon>
        <taxon>Micromonosporales</taxon>
        <taxon>Micromonosporaceae</taxon>
        <taxon>Virgisporangium</taxon>
    </lineage>
</organism>
<name>A0A8J4EHJ0_9ACTN</name>